<keyword evidence="5 6" id="KW-0472">Membrane</keyword>
<dbReference type="SUPFAM" id="SSF50182">
    <property type="entry name" value="Sm-like ribonucleoproteins"/>
    <property type="match status" value="1"/>
</dbReference>
<evidence type="ECO:0000313" key="8">
    <source>
        <dbReference type="EMBL" id="PZO18977.1"/>
    </source>
</evidence>
<dbReference type="Gene3D" id="1.10.287.1260">
    <property type="match status" value="1"/>
</dbReference>
<name>A0A2W4UIB2_9CYAN</name>
<sequence>MDTTLEVFASAEVELGLVIALTVGLSAITFRLFPSLFRYLFDRLKWSNTIYADVIEPNQSLLAISLALSAADILIGLFLSTSRFYTFIEVPLGLLISGLVILLLYRLAKVFFDVYLLNTAVRDNRKINGEVLLLGKVATIVGGAAVVAVIFGQTHQINVVGLVASLGVGGLAVAFAAQKTLEQVISSIILYIDRPFVIDDYIGLPDRTFGQVESIGLRSTKIRTSGKGTLVIVPNNVLTQITIENFTGAKKVMSIVYLRFHRAIANDEKALIRQVILESTLGIFGIDASSTDITFIDSEMISETRAQVTFFILGSGEVSMELRGQLLDIASRNVAQKLKEFGIDFDIEERRINVDSPITI</sequence>
<feature type="transmembrane region" description="Helical" evidence="6">
    <location>
        <begin position="85"/>
        <end position="105"/>
    </location>
</feature>
<comment type="subcellular location">
    <subcellularLocation>
        <location evidence="1">Membrane</location>
        <topology evidence="1">Multi-pass membrane protein</topology>
    </subcellularLocation>
</comment>
<feature type="transmembrane region" description="Helical" evidence="6">
    <location>
        <begin position="61"/>
        <end position="79"/>
    </location>
</feature>
<dbReference type="InterPro" id="IPR011014">
    <property type="entry name" value="MscS_channel_TM-2"/>
</dbReference>
<comment type="similarity">
    <text evidence="2">Belongs to the MscS (TC 1.A.23) family.</text>
</comment>
<evidence type="ECO:0000313" key="9">
    <source>
        <dbReference type="Proteomes" id="UP000249354"/>
    </source>
</evidence>
<organism evidence="8 9">
    <name type="scientific">Leptolyngbya foveolarum</name>
    <dbReference type="NCBI Taxonomy" id="47253"/>
    <lineage>
        <taxon>Bacteria</taxon>
        <taxon>Bacillati</taxon>
        <taxon>Cyanobacteriota</taxon>
        <taxon>Cyanophyceae</taxon>
        <taxon>Leptolyngbyales</taxon>
        <taxon>Leptolyngbyaceae</taxon>
        <taxon>Leptolyngbya group</taxon>
        <taxon>Leptolyngbya</taxon>
    </lineage>
</organism>
<protein>
    <recommendedName>
        <fullName evidence="7">Mechanosensitive ion channel MscS domain-containing protein</fullName>
    </recommendedName>
</protein>
<reference evidence="9" key="1">
    <citation type="submission" date="2018-04" db="EMBL/GenBank/DDBJ databases">
        <authorList>
            <person name="Cornet L."/>
        </authorList>
    </citation>
    <scope>NUCLEOTIDE SEQUENCE [LARGE SCALE GENOMIC DNA]</scope>
</reference>
<dbReference type="Pfam" id="PF00924">
    <property type="entry name" value="MS_channel_2nd"/>
    <property type="match status" value="1"/>
</dbReference>
<evidence type="ECO:0000256" key="5">
    <source>
        <dbReference type="ARBA" id="ARBA00023136"/>
    </source>
</evidence>
<dbReference type="InterPro" id="IPR010920">
    <property type="entry name" value="LSM_dom_sf"/>
</dbReference>
<feature type="transmembrane region" description="Helical" evidence="6">
    <location>
        <begin position="157"/>
        <end position="177"/>
    </location>
</feature>
<feature type="domain" description="Mechanosensitive ion channel MscS" evidence="7">
    <location>
        <begin position="180"/>
        <end position="247"/>
    </location>
</feature>
<dbReference type="Proteomes" id="UP000249354">
    <property type="component" value="Unassembled WGS sequence"/>
</dbReference>
<keyword evidence="4 6" id="KW-1133">Transmembrane helix</keyword>
<proteinExistence type="inferred from homology"/>
<reference evidence="8 9" key="2">
    <citation type="submission" date="2018-06" db="EMBL/GenBank/DDBJ databases">
        <title>Metagenomic assembly of (sub)arctic Cyanobacteria and their associated microbiome from non-axenic cultures.</title>
        <authorList>
            <person name="Baurain D."/>
        </authorList>
    </citation>
    <scope>NUCLEOTIDE SEQUENCE [LARGE SCALE GENOMIC DNA]</scope>
    <source>
        <strain evidence="8">ULC129bin1</strain>
    </source>
</reference>
<feature type="transmembrane region" description="Helical" evidence="6">
    <location>
        <begin position="131"/>
        <end position="151"/>
    </location>
</feature>
<keyword evidence="3 6" id="KW-0812">Transmembrane</keyword>
<dbReference type="PANTHER" id="PTHR30566:SF5">
    <property type="entry name" value="MECHANOSENSITIVE ION CHANNEL PROTEIN 1, MITOCHONDRIAL-RELATED"/>
    <property type="match status" value="1"/>
</dbReference>
<dbReference type="InterPro" id="IPR023408">
    <property type="entry name" value="MscS_beta-dom_sf"/>
</dbReference>
<evidence type="ECO:0000256" key="3">
    <source>
        <dbReference type="ARBA" id="ARBA00022692"/>
    </source>
</evidence>
<dbReference type="EMBL" id="QBMC01000048">
    <property type="protein sequence ID" value="PZO18977.1"/>
    <property type="molecule type" value="Genomic_DNA"/>
</dbReference>
<dbReference type="GO" id="GO:0055085">
    <property type="term" value="P:transmembrane transport"/>
    <property type="evidence" value="ECO:0007669"/>
    <property type="project" value="InterPro"/>
</dbReference>
<dbReference type="SUPFAM" id="SSF82861">
    <property type="entry name" value="Mechanosensitive channel protein MscS (YggB), transmembrane region"/>
    <property type="match status" value="1"/>
</dbReference>
<evidence type="ECO:0000259" key="7">
    <source>
        <dbReference type="Pfam" id="PF00924"/>
    </source>
</evidence>
<gene>
    <name evidence="8" type="ORF">DCF25_09035</name>
</gene>
<evidence type="ECO:0000256" key="2">
    <source>
        <dbReference type="ARBA" id="ARBA00008017"/>
    </source>
</evidence>
<dbReference type="Gene3D" id="2.30.30.60">
    <property type="match status" value="1"/>
</dbReference>
<dbReference type="GO" id="GO:0016020">
    <property type="term" value="C:membrane"/>
    <property type="evidence" value="ECO:0007669"/>
    <property type="project" value="UniProtKB-SubCell"/>
</dbReference>
<evidence type="ECO:0000256" key="6">
    <source>
        <dbReference type="SAM" id="Phobius"/>
    </source>
</evidence>
<evidence type="ECO:0000256" key="1">
    <source>
        <dbReference type="ARBA" id="ARBA00004141"/>
    </source>
</evidence>
<accession>A0A2W4UIB2</accession>
<comment type="caution">
    <text evidence="8">The sequence shown here is derived from an EMBL/GenBank/DDBJ whole genome shotgun (WGS) entry which is preliminary data.</text>
</comment>
<dbReference type="PANTHER" id="PTHR30566">
    <property type="entry name" value="YNAI-RELATED MECHANOSENSITIVE ION CHANNEL"/>
    <property type="match status" value="1"/>
</dbReference>
<dbReference type="AlphaFoldDB" id="A0A2W4UIB2"/>
<evidence type="ECO:0000256" key="4">
    <source>
        <dbReference type="ARBA" id="ARBA00022989"/>
    </source>
</evidence>
<feature type="transmembrane region" description="Helical" evidence="6">
    <location>
        <begin position="15"/>
        <end position="41"/>
    </location>
</feature>
<dbReference type="InterPro" id="IPR006685">
    <property type="entry name" value="MscS_channel_2nd"/>
</dbReference>